<evidence type="ECO:0000256" key="1">
    <source>
        <dbReference type="SAM" id="Coils"/>
    </source>
</evidence>
<organism evidence="2 3">
    <name type="scientific">Phaeoacremonium minimum (strain UCR-PA7)</name>
    <name type="common">Esca disease fungus</name>
    <name type="synonym">Togninia minima</name>
    <dbReference type="NCBI Taxonomy" id="1286976"/>
    <lineage>
        <taxon>Eukaryota</taxon>
        <taxon>Fungi</taxon>
        <taxon>Dikarya</taxon>
        <taxon>Ascomycota</taxon>
        <taxon>Pezizomycotina</taxon>
        <taxon>Sordariomycetes</taxon>
        <taxon>Sordariomycetidae</taxon>
        <taxon>Togniniales</taxon>
        <taxon>Togniniaceae</taxon>
        <taxon>Phaeoacremonium</taxon>
    </lineage>
</organism>
<sequence>MHESQLGERKKESEVFQSRIAELDGEMSELLEKYRVAEKTLEETEKRLREEIDEVSAEKDNEITNLKRENDALANEAAQLKGDIVNLAEISTKEKRENESLESDLADLRSDFAKIVAQNEHAKAYTANIEQREREMDKQLKDQHSQVEQLRTEKAAWTAERTLHLDTEPYRMANSNSFRKLKAHGKSKSKAWM</sequence>
<dbReference type="GeneID" id="19323233"/>
<proteinExistence type="predicted"/>
<feature type="coiled-coil region" evidence="1">
    <location>
        <begin position="20"/>
        <end position="160"/>
    </location>
</feature>
<evidence type="ECO:0000313" key="3">
    <source>
        <dbReference type="Proteomes" id="UP000014074"/>
    </source>
</evidence>
<keyword evidence="3" id="KW-1185">Reference proteome</keyword>
<protein>
    <submittedName>
        <fullName evidence="2">Uncharacterized protein</fullName>
    </submittedName>
</protein>
<dbReference type="EMBL" id="KB932992">
    <property type="protein sequence ID" value="EOO01567.1"/>
    <property type="molecule type" value="Genomic_DNA"/>
</dbReference>
<dbReference type="RefSeq" id="XP_007913705.1">
    <property type="nucleotide sequence ID" value="XM_007915514.1"/>
</dbReference>
<dbReference type="AlphaFoldDB" id="R8BQD9"/>
<dbReference type="HOGENOM" id="CLU_1409714_0_0_1"/>
<gene>
    <name evidence="2" type="ORF">UCRPA7_2934</name>
</gene>
<dbReference type="Proteomes" id="UP000014074">
    <property type="component" value="Unassembled WGS sequence"/>
</dbReference>
<accession>R8BQD9</accession>
<keyword evidence="1" id="KW-0175">Coiled coil</keyword>
<evidence type="ECO:0000313" key="2">
    <source>
        <dbReference type="EMBL" id="EOO01567.1"/>
    </source>
</evidence>
<dbReference type="KEGG" id="tmn:UCRPA7_2934"/>
<name>R8BQD9_PHAM7</name>
<reference evidence="3" key="1">
    <citation type="journal article" date="2013" name="Genome Announc.">
        <title>Draft genome sequence of the ascomycete Phaeoacremonium aleophilum strain UCR-PA7, a causal agent of the esca disease complex in grapevines.</title>
        <authorList>
            <person name="Blanco-Ulate B."/>
            <person name="Rolshausen P."/>
            <person name="Cantu D."/>
        </authorList>
    </citation>
    <scope>NUCLEOTIDE SEQUENCE [LARGE SCALE GENOMIC DNA]</scope>
    <source>
        <strain evidence="3">UCR-PA7</strain>
    </source>
</reference>